<proteinExistence type="inferred from homology"/>
<feature type="transmembrane region" description="Helical" evidence="8">
    <location>
        <begin position="112"/>
        <end position="132"/>
    </location>
</feature>
<dbReference type="PANTHER" id="PTHR11432">
    <property type="entry name" value="NADH DEHYDROGENASE SUBUNIT 1"/>
    <property type="match status" value="1"/>
</dbReference>
<dbReference type="GO" id="GO:0005743">
    <property type="term" value="C:mitochondrial inner membrane"/>
    <property type="evidence" value="ECO:0007669"/>
    <property type="project" value="UniProtKB-SubCell"/>
</dbReference>
<evidence type="ECO:0000256" key="8">
    <source>
        <dbReference type="SAM" id="Phobius"/>
    </source>
</evidence>
<keyword evidence="3 6" id="KW-0812">Transmembrane</keyword>
<feature type="transmembrane region" description="Helical" evidence="8">
    <location>
        <begin position="281"/>
        <end position="305"/>
    </location>
</feature>
<keyword evidence="6" id="KW-0520">NAD</keyword>
<comment type="similarity">
    <text evidence="2 6">Belongs to the complex I subunit 1 family.</text>
</comment>
<feature type="transmembrane region" description="Helical" evidence="8">
    <location>
        <begin position="317"/>
        <end position="339"/>
    </location>
</feature>
<dbReference type="EMBL" id="KY775057">
    <property type="protein sequence ID" value="ATE46701.1"/>
    <property type="molecule type" value="Genomic_DNA"/>
</dbReference>
<reference evidence="9" key="1">
    <citation type="submission" date="2017-03" db="EMBL/GenBank/DDBJ databases">
        <title>Protostelium fungiforum mitochondrial genome.</title>
        <authorList>
            <person name="Gloeckner G."/>
        </authorList>
    </citation>
    <scope>NUCLEOTIDE SEQUENCE</scope>
</reference>
<gene>
    <name evidence="9" type="primary">nad1</name>
</gene>
<evidence type="ECO:0000256" key="4">
    <source>
        <dbReference type="ARBA" id="ARBA00022989"/>
    </source>
</evidence>
<feature type="transmembrane region" description="Helical" evidence="8">
    <location>
        <begin position="256"/>
        <end position="275"/>
    </location>
</feature>
<evidence type="ECO:0000256" key="2">
    <source>
        <dbReference type="ARBA" id="ARBA00010535"/>
    </source>
</evidence>
<comment type="subcellular location">
    <subcellularLocation>
        <location evidence="1">Membrane</location>
        <topology evidence="1">Multi-pass membrane protein</topology>
    </subcellularLocation>
    <subcellularLocation>
        <location evidence="6">Mitochondrion inner membrane</location>
        <topology evidence="6">Multi-pass membrane protein</topology>
    </subcellularLocation>
</comment>
<feature type="transmembrane region" description="Helical" evidence="8">
    <location>
        <begin position="138"/>
        <end position="161"/>
    </location>
</feature>
<feature type="transmembrane region" description="Helical" evidence="8">
    <location>
        <begin position="182"/>
        <end position="203"/>
    </location>
</feature>
<dbReference type="EC" id="7.1.1.2" evidence="7"/>
<protein>
    <recommendedName>
        <fullName evidence="7">NADH-ubiquinone oxidoreductase chain 1</fullName>
        <ecNumber evidence="7">7.1.1.2</ecNumber>
    </recommendedName>
</protein>
<dbReference type="GO" id="GO:0008137">
    <property type="term" value="F:NADH dehydrogenase (ubiquinone) activity"/>
    <property type="evidence" value="ECO:0007669"/>
    <property type="project" value="UniProtKB-EC"/>
</dbReference>
<dbReference type="HAMAP" id="MF_01350">
    <property type="entry name" value="NDH1_NuoH"/>
    <property type="match status" value="1"/>
</dbReference>
<dbReference type="PROSITE" id="PS00668">
    <property type="entry name" value="COMPLEX1_ND1_2"/>
    <property type="match status" value="1"/>
</dbReference>
<geneLocation type="mitochondrion" evidence="9"/>
<evidence type="ECO:0000256" key="7">
    <source>
        <dbReference type="RuleBase" id="RU000473"/>
    </source>
</evidence>
<evidence type="ECO:0000313" key="9">
    <source>
        <dbReference type="EMBL" id="ATE46701.1"/>
    </source>
</evidence>
<feature type="transmembrane region" description="Helical" evidence="8">
    <location>
        <begin position="42"/>
        <end position="67"/>
    </location>
</feature>
<keyword evidence="5 8" id="KW-0472">Membrane</keyword>
<evidence type="ECO:0000256" key="1">
    <source>
        <dbReference type="ARBA" id="ARBA00004141"/>
    </source>
</evidence>
<sequence length="342" mass="36991">MVHRCGSAFGGRPRWANPGGAMVELPHHCTNRVSSFAVTACVTWMILVRFLVVVLPVLFAVAILTLFERKVLAAAGKRVGPNVVGYGFGQPIADALKLLTKETIVPTAADKVLYFAAPVISFGLALVGFTIMPVGSGVVHFSCGILFVLAVSGLSVYGVILSGWASNSRYAFLGALRAAAQMVSYEVSLGLILLSNCLFASTMDLHLLGLWQVHNVYLLVPLAPGAVLFFLSALAETNRPPFDLPEAEGELVAGYYVEYASAGFALFFIAEYTNIIFLSALWGVLFCGGFSPVTAVGVMFGFIWVRSAYPRYRYDQLMRLGWKVFLPLALALFFCSFVITVL</sequence>
<dbReference type="InterPro" id="IPR001694">
    <property type="entry name" value="NADH_UbQ_OxRdtase_su1/FPO"/>
</dbReference>
<organism evidence="9">
    <name type="scientific">Planoprotostelium fungivorum</name>
    <dbReference type="NCBI Taxonomy" id="1890364"/>
    <lineage>
        <taxon>Eukaryota</taxon>
        <taxon>Amoebozoa</taxon>
        <taxon>Evosea</taxon>
        <taxon>Variosea</taxon>
        <taxon>Cavosteliida</taxon>
        <taxon>Cavosteliaceae</taxon>
        <taxon>Planoprotostelium</taxon>
    </lineage>
</organism>
<dbReference type="PANTHER" id="PTHR11432:SF3">
    <property type="entry name" value="NADH-UBIQUINONE OXIDOREDUCTASE CHAIN 1"/>
    <property type="match status" value="1"/>
</dbReference>
<evidence type="ECO:0000256" key="3">
    <source>
        <dbReference type="ARBA" id="ARBA00022692"/>
    </source>
</evidence>
<keyword evidence="7 9" id="KW-0496">Mitochondrion</keyword>
<evidence type="ECO:0000256" key="6">
    <source>
        <dbReference type="RuleBase" id="RU000471"/>
    </source>
</evidence>
<accession>A0A290YM18</accession>
<keyword evidence="4 8" id="KW-1133">Transmembrane helix</keyword>
<keyword evidence="7" id="KW-0830">Ubiquinone</keyword>
<feature type="transmembrane region" description="Helical" evidence="8">
    <location>
        <begin position="215"/>
        <end position="235"/>
    </location>
</feature>
<dbReference type="GO" id="GO:0009060">
    <property type="term" value="P:aerobic respiration"/>
    <property type="evidence" value="ECO:0007669"/>
    <property type="project" value="TreeGrafter"/>
</dbReference>
<comment type="catalytic activity">
    <reaction evidence="7">
        <text>a ubiquinone + NADH + 5 H(+)(in) = a ubiquinol + NAD(+) + 4 H(+)(out)</text>
        <dbReference type="Rhea" id="RHEA:29091"/>
        <dbReference type="Rhea" id="RHEA-COMP:9565"/>
        <dbReference type="Rhea" id="RHEA-COMP:9566"/>
        <dbReference type="ChEBI" id="CHEBI:15378"/>
        <dbReference type="ChEBI" id="CHEBI:16389"/>
        <dbReference type="ChEBI" id="CHEBI:17976"/>
        <dbReference type="ChEBI" id="CHEBI:57540"/>
        <dbReference type="ChEBI" id="CHEBI:57945"/>
        <dbReference type="EC" id="7.1.1.2"/>
    </reaction>
</comment>
<dbReference type="GO" id="GO:0003954">
    <property type="term" value="F:NADH dehydrogenase activity"/>
    <property type="evidence" value="ECO:0007669"/>
    <property type="project" value="TreeGrafter"/>
</dbReference>
<dbReference type="Pfam" id="PF00146">
    <property type="entry name" value="NADHdh"/>
    <property type="match status" value="1"/>
</dbReference>
<dbReference type="AlphaFoldDB" id="A0A290YM18"/>
<dbReference type="PROSITE" id="PS00667">
    <property type="entry name" value="COMPLEX1_ND1_1"/>
    <property type="match status" value="1"/>
</dbReference>
<evidence type="ECO:0000256" key="5">
    <source>
        <dbReference type="ARBA" id="ARBA00023136"/>
    </source>
</evidence>
<name>A0A290YM18_9EUKA</name>
<dbReference type="InterPro" id="IPR018086">
    <property type="entry name" value="NADH_UbQ_OxRdtase_su1_CS"/>
</dbReference>